<protein>
    <submittedName>
        <fullName evidence="1">Uncharacterized protein</fullName>
    </submittedName>
</protein>
<evidence type="ECO:0000313" key="1">
    <source>
        <dbReference type="EMBL" id="CAG6771567.1"/>
    </source>
</evidence>
<reference evidence="1" key="1">
    <citation type="submission" date="2021-05" db="EMBL/GenBank/DDBJ databases">
        <authorList>
            <person name="Alioto T."/>
            <person name="Alioto T."/>
            <person name="Gomez Garrido J."/>
        </authorList>
    </citation>
    <scope>NUCLEOTIDE SEQUENCE</scope>
</reference>
<dbReference type="EMBL" id="HBUF01585223">
    <property type="protein sequence ID" value="CAG6771567.1"/>
    <property type="molecule type" value="Transcribed_RNA"/>
</dbReference>
<dbReference type="AlphaFoldDB" id="A0A8D9EZN6"/>
<sequence length="133" mass="15591">MMKLYPDLYIDYWSWATIRSGRDDKIRVGGGWVKFCRYLECSSVKKIFWSCPKKHNTYQGTVLHSIGFCMGLAFYCWHILPIGYGNNEIGSSFSTSFQREIPKTYFQENWTYSKEVMGSSLHRGKITFLPKIE</sequence>
<organism evidence="1">
    <name type="scientific">Cacopsylla melanoneura</name>
    <dbReference type="NCBI Taxonomy" id="428564"/>
    <lineage>
        <taxon>Eukaryota</taxon>
        <taxon>Metazoa</taxon>
        <taxon>Ecdysozoa</taxon>
        <taxon>Arthropoda</taxon>
        <taxon>Hexapoda</taxon>
        <taxon>Insecta</taxon>
        <taxon>Pterygota</taxon>
        <taxon>Neoptera</taxon>
        <taxon>Paraneoptera</taxon>
        <taxon>Hemiptera</taxon>
        <taxon>Sternorrhyncha</taxon>
        <taxon>Psylloidea</taxon>
        <taxon>Psyllidae</taxon>
        <taxon>Psyllinae</taxon>
        <taxon>Cacopsylla</taxon>
    </lineage>
</organism>
<name>A0A8D9EZN6_9HEMI</name>
<accession>A0A8D9EZN6</accession>
<proteinExistence type="predicted"/>